<organism evidence="1 2">
    <name type="scientific">Oleispira antarctica RB-8</name>
    <dbReference type="NCBI Taxonomy" id="698738"/>
    <lineage>
        <taxon>Bacteria</taxon>
        <taxon>Pseudomonadati</taxon>
        <taxon>Pseudomonadota</taxon>
        <taxon>Gammaproteobacteria</taxon>
        <taxon>Oceanospirillales</taxon>
        <taxon>Oceanospirillaceae</taxon>
        <taxon>Oleispira</taxon>
    </lineage>
</organism>
<dbReference type="AlphaFoldDB" id="R4YQB8"/>
<accession>R4YQB8</accession>
<proteinExistence type="predicted"/>
<dbReference type="OrthoDB" id="318536at2"/>
<dbReference type="HOGENOM" id="CLU_787092_0_0_6"/>
<keyword evidence="2" id="KW-1185">Reference proteome</keyword>
<dbReference type="Proteomes" id="UP000032749">
    <property type="component" value="Chromosome"/>
</dbReference>
<evidence type="ECO:0000313" key="1">
    <source>
        <dbReference type="EMBL" id="CCK77125.1"/>
    </source>
</evidence>
<gene>
    <name evidence="1" type="ORF">OLEAN_C29490</name>
</gene>
<evidence type="ECO:0008006" key="3">
    <source>
        <dbReference type="Google" id="ProtNLM"/>
    </source>
</evidence>
<dbReference type="PROSITE" id="PS51257">
    <property type="entry name" value="PROKAR_LIPOPROTEIN"/>
    <property type="match status" value="1"/>
</dbReference>
<reference evidence="1 2" key="1">
    <citation type="journal article" date="2013" name="Nat. Commun.">
        <title>Genome sequence and functional genomic analysis of the oil-degrading bacterium Oleispira antarctica.</title>
        <authorList>
            <person name="Kube M."/>
            <person name="Chernikova T.N."/>
            <person name="Al-Ramahi Y."/>
            <person name="Beloqui A."/>
            <person name="Lopez-Cortez N."/>
            <person name="Guazzaroni M.E."/>
            <person name="Heipieper H.J."/>
            <person name="Klages S."/>
            <person name="Kotsyurbenko O.R."/>
            <person name="Langer I."/>
            <person name="Nechitaylo T.Y."/>
            <person name="Lunsdorf H."/>
            <person name="Fernandez M."/>
            <person name="Juarez S."/>
            <person name="Ciordia S."/>
            <person name="Singer A."/>
            <person name="Kagan O."/>
            <person name="Egorova O."/>
            <person name="Petit P.A."/>
            <person name="Stogios P."/>
            <person name="Kim Y."/>
            <person name="Tchigvintsev A."/>
            <person name="Flick R."/>
            <person name="Denaro R."/>
            <person name="Genovese M."/>
            <person name="Albar J.P."/>
            <person name="Reva O.N."/>
            <person name="Martinez-Gomariz M."/>
            <person name="Tran H."/>
            <person name="Ferrer M."/>
            <person name="Savchenko A."/>
            <person name="Yakunin A.F."/>
            <person name="Yakimov M.M."/>
            <person name="Golyshina O.V."/>
            <person name="Reinhardt R."/>
            <person name="Golyshin P.N."/>
        </authorList>
    </citation>
    <scope>NUCLEOTIDE SEQUENCE [LARGE SCALE GENOMIC DNA]</scope>
</reference>
<dbReference type="KEGG" id="oai:OLEAN_C29490"/>
<dbReference type="STRING" id="698738.OLEAN_C29490"/>
<sequence length="336" mass="36867">MYLSIRSAIAALILITMSGCSSIYTTTGWFAYDYAEDYAMPYVMKTDDTEMGCAMSESMTPMLLSFTELTWSPDRLATSMYMQAGACAEAKANEEGLTYLRAYKAQNIGEAKDARIRQKRLFALAANRQYKGYKHLVAEFGEPGNECPDLDEEDEFFWMLGLVSGLQAVMSDVRGQGEVGVPKDIAMKSVRGSQCLDAKRWWGVPKAMQAAVWTMMPDNAPDGVDPWQELADASDLAGDAGVRLAQAVEVVIADGSGNEERLRDAIRRHAQSVKTTPSNAQYRMLDIVATQQILAVSDRLWTEATGSRTPIGGLGTFWDDASPAEEALDINDLLGD</sequence>
<name>R4YQB8_OLEAN</name>
<evidence type="ECO:0000313" key="2">
    <source>
        <dbReference type="Proteomes" id="UP000032749"/>
    </source>
</evidence>
<dbReference type="EMBL" id="FO203512">
    <property type="protein sequence ID" value="CCK77125.1"/>
    <property type="molecule type" value="Genomic_DNA"/>
</dbReference>
<protein>
    <recommendedName>
        <fullName evidence="3">Lipoprotein</fullName>
    </recommendedName>
</protein>